<gene>
    <name evidence="2" type="ORF">JR347_13200</name>
</gene>
<evidence type="ECO:0000259" key="1">
    <source>
        <dbReference type="Pfam" id="PF04480"/>
    </source>
</evidence>
<keyword evidence="2" id="KW-0255">Endonuclease</keyword>
<evidence type="ECO:0000313" key="3">
    <source>
        <dbReference type="Proteomes" id="UP000662783"/>
    </source>
</evidence>
<dbReference type="GO" id="GO:0004519">
    <property type="term" value="F:endonuclease activity"/>
    <property type="evidence" value="ECO:0007669"/>
    <property type="project" value="UniProtKB-KW"/>
</dbReference>
<dbReference type="AlphaFoldDB" id="A0A975A089"/>
<sequence length="122" mass="14659">MSEQINNKPELKEYRKELRNNATPAEKTLWRFLRNKQLQGRKFRRQFSVGNYILDFYCTSEKLCIELDGAGHYNDAQFEYDRDRTLFLNHLGIRVIRFENKEVFESLEAVLECIKNAFENKD</sequence>
<feature type="domain" description="DUF559" evidence="1">
    <location>
        <begin position="11"/>
        <end position="117"/>
    </location>
</feature>
<dbReference type="PANTHER" id="PTHR38590:SF1">
    <property type="entry name" value="BLL0828 PROTEIN"/>
    <property type="match status" value="1"/>
</dbReference>
<evidence type="ECO:0000313" key="2">
    <source>
        <dbReference type="EMBL" id="QSE96551.1"/>
    </source>
</evidence>
<dbReference type="RefSeq" id="WP_205721065.1">
    <property type="nucleotide sequence ID" value="NZ_CP070608.1"/>
</dbReference>
<keyword evidence="2" id="KW-0378">Hydrolase</keyword>
<dbReference type="Proteomes" id="UP000662783">
    <property type="component" value="Chromosome"/>
</dbReference>
<dbReference type="InterPro" id="IPR007569">
    <property type="entry name" value="DUF559"/>
</dbReference>
<dbReference type="InterPro" id="IPR047216">
    <property type="entry name" value="Endonuclease_DUF559_bact"/>
</dbReference>
<dbReference type="SUPFAM" id="SSF52980">
    <property type="entry name" value="Restriction endonuclease-like"/>
    <property type="match status" value="1"/>
</dbReference>
<reference evidence="2" key="1">
    <citation type="submission" date="2021-02" db="EMBL/GenBank/DDBJ databases">
        <title>Fulvivirga sp. S481 isolated from sea water.</title>
        <authorList>
            <person name="Bae S.S."/>
            <person name="Baek K."/>
        </authorList>
    </citation>
    <scope>NUCLEOTIDE SEQUENCE</scope>
    <source>
        <strain evidence="2">S481</strain>
    </source>
</reference>
<dbReference type="Gene3D" id="3.40.960.10">
    <property type="entry name" value="VSR Endonuclease"/>
    <property type="match status" value="1"/>
</dbReference>
<dbReference type="CDD" id="cd01038">
    <property type="entry name" value="Endonuclease_DUF559"/>
    <property type="match status" value="1"/>
</dbReference>
<dbReference type="InterPro" id="IPR011335">
    <property type="entry name" value="Restrct_endonuc-II-like"/>
</dbReference>
<organism evidence="2 3">
    <name type="scientific">Fulvivirga lutea</name>
    <dbReference type="NCBI Taxonomy" id="2810512"/>
    <lineage>
        <taxon>Bacteria</taxon>
        <taxon>Pseudomonadati</taxon>
        <taxon>Bacteroidota</taxon>
        <taxon>Cytophagia</taxon>
        <taxon>Cytophagales</taxon>
        <taxon>Fulvivirgaceae</taxon>
        <taxon>Fulvivirga</taxon>
    </lineage>
</organism>
<proteinExistence type="predicted"/>
<dbReference type="Pfam" id="PF04480">
    <property type="entry name" value="DUF559"/>
    <property type="match status" value="1"/>
</dbReference>
<dbReference type="PANTHER" id="PTHR38590">
    <property type="entry name" value="BLL0828 PROTEIN"/>
    <property type="match status" value="1"/>
</dbReference>
<keyword evidence="3" id="KW-1185">Reference proteome</keyword>
<dbReference type="EMBL" id="CP070608">
    <property type="protein sequence ID" value="QSE96551.1"/>
    <property type="molecule type" value="Genomic_DNA"/>
</dbReference>
<name>A0A975A089_9BACT</name>
<protein>
    <submittedName>
        <fullName evidence="2">Endonuclease domain-containing protein</fullName>
    </submittedName>
</protein>
<dbReference type="KEGG" id="fuv:JR347_13200"/>
<accession>A0A975A089</accession>
<keyword evidence="2" id="KW-0540">Nuclease</keyword>